<proteinExistence type="predicted"/>
<dbReference type="InterPro" id="IPR000182">
    <property type="entry name" value="GNAT_dom"/>
</dbReference>
<dbReference type="InterPro" id="IPR051531">
    <property type="entry name" value="N-acetyltransferase"/>
</dbReference>
<dbReference type="Gene3D" id="3.40.630.30">
    <property type="match status" value="1"/>
</dbReference>
<dbReference type="Pfam" id="PF13302">
    <property type="entry name" value="Acetyltransf_3"/>
    <property type="match status" value="1"/>
</dbReference>
<comment type="caution">
    <text evidence="3">The sequence shown here is derived from an EMBL/GenBank/DDBJ whole genome shotgun (WGS) entry which is preliminary data.</text>
</comment>
<dbReference type="Proteomes" id="UP001303115">
    <property type="component" value="Unassembled WGS sequence"/>
</dbReference>
<evidence type="ECO:0000313" key="4">
    <source>
        <dbReference type="Proteomes" id="UP001303115"/>
    </source>
</evidence>
<evidence type="ECO:0000313" key="3">
    <source>
        <dbReference type="EMBL" id="KAK4033450.1"/>
    </source>
</evidence>
<accession>A0AAN6SNB2</accession>
<feature type="domain" description="N-acetyltransferase" evidence="2">
    <location>
        <begin position="47"/>
        <end position="238"/>
    </location>
</feature>
<dbReference type="GO" id="GO:0016747">
    <property type="term" value="F:acyltransferase activity, transferring groups other than amino-acyl groups"/>
    <property type="evidence" value="ECO:0007669"/>
    <property type="project" value="InterPro"/>
</dbReference>
<evidence type="ECO:0000259" key="2">
    <source>
        <dbReference type="PROSITE" id="PS51186"/>
    </source>
</evidence>
<dbReference type="PANTHER" id="PTHR43792">
    <property type="entry name" value="GNAT FAMILY, PUTATIVE (AFU_ORTHOLOGUE AFUA_3G00765)-RELATED-RELATED"/>
    <property type="match status" value="1"/>
</dbReference>
<dbReference type="PANTHER" id="PTHR43792:SF1">
    <property type="entry name" value="N-ACETYLTRANSFERASE DOMAIN-CONTAINING PROTEIN"/>
    <property type="match status" value="1"/>
</dbReference>
<evidence type="ECO:0000256" key="1">
    <source>
        <dbReference type="SAM" id="MobiDB-lite"/>
    </source>
</evidence>
<reference evidence="4" key="1">
    <citation type="journal article" date="2023" name="Mol. Phylogenet. Evol.">
        <title>Genome-scale phylogeny and comparative genomics of the fungal order Sordariales.</title>
        <authorList>
            <person name="Hensen N."/>
            <person name="Bonometti L."/>
            <person name="Westerberg I."/>
            <person name="Brannstrom I.O."/>
            <person name="Guillou S."/>
            <person name="Cros-Aarteil S."/>
            <person name="Calhoun S."/>
            <person name="Haridas S."/>
            <person name="Kuo A."/>
            <person name="Mondo S."/>
            <person name="Pangilinan J."/>
            <person name="Riley R."/>
            <person name="LaButti K."/>
            <person name="Andreopoulos B."/>
            <person name="Lipzen A."/>
            <person name="Chen C."/>
            <person name="Yan M."/>
            <person name="Daum C."/>
            <person name="Ng V."/>
            <person name="Clum A."/>
            <person name="Steindorff A."/>
            <person name="Ohm R.A."/>
            <person name="Martin F."/>
            <person name="Silar P."/>
            <person name="Natvig D.O."/>
            <person name="Lalanne C."/>
            <person name="Gautier V."/>
            <person name="Ament-Velasquez S.L."/>
            <person name="Kruys A."/>
            <person name="Hutchinson M.I."/>
            <person name="Powell A.J."/>
            <person name="Barry K."/>
            <person name="Miller A.N."/>
            <person name="Grigoriev I.V."/>
            <person name="Debuchy R."/>
            <person name="Gladieux P."/>
            <person name="Hiltunen Thoren M."/>
            <person name="Johannesson H."/>
        </authorList>
    </citation>
    <scope>NUCLEOTIDE SEQUENCE [LARGE SCALE GENOMIC DNA]</scope>
    <source>
        <strain evidence="4">CBS 284.82</strain>
    </source>
</reference>
<name>A0AAN6SNB2_9PEZI</name>
<dbReference type="PROSITE" id="PS51186">
    <property type="entry name" value="GNAT"/>
    <property type="match status" value="1"/>
</dbReference>
<sequence>MSSSAPEPRPAPGPFPDPASFIRVRTTLPRRPLPPNAARPPIVTDRLVLRVLTMDDLPAMYVLRTQPEVMLWTARGTPDANLEESLEKLVPFLPPREEATFNFAICERETGEFIGLGGCHNWASSLGWPEVGYMMKKEFWGKGLGTEFLRGWLKAWDGLEREEVEVEVDARTVGDEEKGEGLLVRERLIAITADPNDRSQGVLKKAGFEWFTTWLAEDPVKGSGPDKMIELPTYRYFPGGKKGE</sequence>
<dbReference type="EMBL" id="MU854529">
    <property type="protein sequence ID" value="KAK4033450.1"/>
    <property type="molecule type" value="Genomic_DNA"/>
</dbReference>
<keyword evidence="4" id="KW-1185">Reference proteome</keyword>
<dbReference type="AlphaFoldDB" id="A0AAN6SNB2"/>
<feature type="compositionally biased region" description="Pro residues" evidence="1">
    <location>
        <begin position="7"/>
        <end position="17"/>
    </location>
</feature>
<organism evidence="3 4">
    <name type="scientific">Parachaetomium inaequale</name>
    <dbReference type="NCBI Taxonomy" id="2588326"/>
    <lineage>
        <taxon>Eukaryota</taxon>
        <taxon>Fungi</taxon>
        <taxon>Dikarya</taxon>
        <taxon>Ascomycota</taxon>
        <taxon>Pezizomycotina</taxon>
        <taxon>Sordariomycetes</taxon>
        <taxon>Sordariomycetidae</taxon>
        <taxon>Sordariales</taxon>
        <taxon>Chaetomiaceae</taxon>
        <taxon>Parachaetomium</taxon>
    </lineage>
</organism>
<dbReference type="InterPro" id="IPR016181">
    <property type="entry name" value="Acyl_CoA_acyltransferase"/>
</dbReference>
<dbReference type="SUPFAM" id="SSF55729">
    <property type="entry name" value="Acyl-CoA N-acyltransferases (Nat)"/>
    <property type="match status" value="1"/>
</dbReference>
<gene>
    <name evidence="3" type="ORF">C8A01DRAFT_19595</name>
</gene>
<protein>
    <submittedName>
        <fullName evidence="3">GNAT domain-containing protein</fullName>
    </submittedName>
</protein>
<feature type="region of interest" description="Disordered" evidence="1">
    <location>
        <begin position="1"/>
        <end position="20"/>
    </location>
</feature>